<dbReference type="Proteomes" id="UP000254866">
    <property type="component" value="Unassembled WGS sequence"/>
</dbReference>
<keyword evidence="3" id="KW-1185">Reference proteome</keyword>
<evidence type="ECO:0000313" key="2">
    <source>
        <dbReference type="EMBL" id="RDL31918.1"/>
    </source>
</evidence>
<evidence type="ECO:0000256" key="1">
    <source>
        <dbReference type="SAM" id="MobiDB-lite"/>
    </source>
</evidence>
<name>A0A370TCE2_9HELO</name>
<evidence type="ECO:0000313" key="3">
    <source>
        <dbReference type="Proteomes" id="UP000254866"/>
    </source>
</evidence>
<dbReference type="AlphaFoldDB" id="A0A370TCE2"/>
<dbReference type="RefSeq" id="XP_031865850.1">
    <property type="nucleotide sequence ID" value="XM_032017943.1"/>
</dbReference>
<accession>A0A370TCE2</accession>
<reference evidence="2 3" key="1">
    <citation type="journal article" date="2018" name="IMA Fungus">
        <title>IMA Genome-F 9: Draft genome sequence of Annulohypoxylon stygium, Aspergillus mulundensis, Berkeleyomyces basicola (syn. Thielaviopsis basicola), Ceratocystis smalleyi, two Cercospora beticola strains, Coleophoma cylindrospora, Fusarium fracticaudum, Phialophora cf. hyalina, and Morchella septimelata.</title>
        <authorList>
            <person name="Wingfield B.D."/>
            <person name="Bills G.F."/>
            <person name="Dong Y."/>
            <person name="Huang W."/>
            <person name="Nel W.J."/>
            <person name="Swalarsk-Parry B.S."/>
            <person name="Vaghefi N."/>
            <person name="Wilken P.M."/>
            <person name="An Z."/>
            <person name="de Beer Z.W."/>
            <person name="De Vos L."/>
            <person name="Chen L."/>
            <person name="Duong T.A."/>
            <person name="Gao Y."/>
            <person name="Hammerbacher A."/>
            <person name="Kikkert J.R."/>
            <person name="Li Y."/>
            <person name="Li H."/>
            <person name="Li K."/>
            <person name="Li Q."/>
            <person name="Liu X."/>
            <person name="Ma X."/>
            <person name="Naidoo K."/>
            <person name="Pethybridge S.J."/>
            <person name="Sun J."/>
            <person name="Steenkamp E.T."/>
            <person name="van der Nest M.A."/>
            <person name="van Wyk S."/>
            <person name="Wingfield M.J."/>
            <person name="Xiong C."/>
            <person name="Yue Q."/>
            <person name="Zhang X."/>
        </authorList>
    </citation>
    <scope>NUCLEOTIDE SEQUENCE [LARGE SCALE GENOMIC DNA]</scope>
    <source>
        <strain evidence="2 3">BP 5553</strain>
    </source>
</reference>
<gene>
    <name evidence="2" type="ORF">BP5553_09320</name>
</gene>
<dbReference type="EMBL" id="NPIC01000011">
    <property type="protein sequence ID" value="RDL31918.1"/>
    <property type="molecule type" value="Genomic_DNA"/>
</dbReference>
<feature type="region of interest" description="Disordered" evidence="1">
    <location>
        <begin position="1"/>
        <end position="29"/>
    </location>
</feature>
<dbReference type="GeneID" id="43602169"/>
<sequence length="182" mass="20902">MVSQGAKPEELNNGSGSGAPEKMTKRGPPDLATYLQRMDKTPHGPALRAIHELFIKRATRDDDFLRRTKNRLIEMSVVAFERAEVITQDWITRFNEKYEGVVKESLGEDHDVLEKEKAVLASNTQTLVHRQLINLQDLLKAEKERSKRLLNRTEKVVYKKHLATKAADDKELLKLFIKFYGT</sequence>
<protein>
    <submittedName>
        <fullName evidence="2">Uncharacterized protein</fullName>
    </submittedName>
</protein>
<comment type="caution">
    <text evidence="2">The sequence shown here is derived from an EMBL/GenBank/DDBJ whole genome shotgun (WGS) entry which is preliminary data.</text>
</comment>
<organism evidence="2 3">
    <name type="scientific">Venustampulla echinocandica</name>
    <dbReference type="NCBI Taxonomy" id="2656787"/>
    <lineage>
        <taxon>Eukaryota</taxon>
        <taxon>Fungi</taxon>
        <taxon>Dikarya</taxon>
        <taxon>Ascomycota</taxon>
        <taxon>Pezizomycotina</taxon>
        <taxon>Leotiomycetes</taxon>
        <taxon>Helotiales</taxon>
        <taxon>Pleuroascaceae</taxon>
        <taxon>Venustampulla</taxon>
    </lineage>
</organism>
<proteinExistence type="predicted"/>